<accession>A0A0F9CHE6</accession>
<gene>
    <name evidence="1" type="ORF">LCGC14_2322550</name>
</gene>
<evidence type="ECO:0000313" key="1">
    <source>
        <dbReference type="EMBL" id="KKL48733.1"/>
    </source>
</evidence>
<protein>
    <submittedName>
        <fullName evidence="1">Uncharacterized protein</fullName>
    </submittedName>
</protein>
<dbReference type="AlphaFoldDB" id="A0A0F9CHE6"/>
<proteinExistence type="predicted"/>
<sequence length="81" mass="9292">MKATDKIRVLETLDESYHKEVVTQLEECLAIAKESPSVRSVVVCMDYSSKNIEMYWSTCEDRAKLGSRMMLAGLRRMGMKL</sequence>
<name>A0A0F9CHE6_9ZZZZ</name>
<reference evidence="1" key="1">
    <citation type="journal article" date="2015" name="Nature">
        <title>Complex archaea that bridge the gap between prokaryotes and eukaryotes.</title>
        <authorList>
            <person name="Spang A."/>
            <person name="Saw J.H."/>
            <person name="Jorgensen S.L."/>
            <person name="Zaremba-Niedzwiedzka K."/>
            <person name="Martijn J."/>
            <person name="Lind A.E."/>
            <person name="van Eijk R."/>
            <person name="Schleper C."/>
            <person name="Guy L."/>
            <person name="Ettema T.J."/>
        </authorList>
    </citation>
    <scope>NUCLEOTIDE SEQUENCE</scope>
</reference>
<dbReference type="EMBL" id="LAZR01033212">
    <property type="protein sequence ID" value="KKL48733.1"/>
    <property type="molecule type" value="Genomic_DNA"/>
</dbReference>
<comment type="caution">
    <text evidence="1">The sequence shown here is derived from an EMBL/GenBank/DDBJ whole genome shotgun (WGS) entry which is preliminary data.</text>
</comment>
<organism evidence="1">
    <name type="scientific">marine sediment metagenome</name>
    <dbReference type="NCBI Taxonomy" id="412755"/>
    <lineage>
        <taxon>unclassified sequences</taxon>
        <taxon>metagenomes</taxon>
        <taxon>ecological metagenomes</taxon>
    </lineage>
</organism>